<sequence>MNIKGNAEQEQAMRTIGEHFIQEKPDQLLLYILGVGGTGKSHLIKSVRRFFESCAAGDQLFISAPTGIASVLIKGHTVHALTFLPSS</sequence>
<reference evidence="1" key="2">
    <citation type="journal article" date="2022" name="New Phytol.">
        <title>Evolutionary transition to the ectomycorrhizal habit in the genomes of a hyperdiverse lineage of mushroom-forming fungi.</title>
        <authorList>
            <person name="Looney B."/>
            <person name="Miyauchi S."/>
            <person name="Morin E."/>
            <person name="Drula E."/>
            <person name="Courty P.E."/>
            <person name="Kohler A."/>
            <person name="Kuo A."/>
            <person name="LaButti K."/>
            <person name="Pangilinan J."/>
            <person name="Lipzen A."/>
            <person name="Riley R."/>
            <person name="Andreopoulos W."/>
            <person name="He G."/>
            <person name="Johnson J."/>
            <person name="Nolan M."/>
            <person name="Tritt A."/>
            <person name="Barry K.W."/>
            <person name="Grigoriev I.V."/>
            <person name="Nagy L.G."/>
            <person name="Hibbett D."/>
            <person name="Henrissat B."/>
            <person name="Matheny P.B."/>
            <person name="Labbe J."/>
            <person name="Martin F.M."/>
        </authorList>
    </citation>
    <scope>NUCLEOTIDE SEQUENCE</scope>
    <source>
        <strain evidence="1">FP105234-sp</strain>
    </source>
</reference>
<comment type="caution">
    <text evidence="1">The sequence shown here is derived from an EMBL/GenBank/DDBJ whole genome shotgun (WGS) entry which is preliminary data.</text>
</comment>
<feature type="non-terminal residue" evidence="1">
    <location>
        <position position="87"/>
    </location>
</feature>
<name>A0ACB8RK85_9AGAM</name>
<gene>
    <name evidence="1" type="ORF">FA95DRAFT_1463009</name>
</gene>
<protein>
    <submittedName>
        <fullName evidence="1">Uncharacterized protein</fullName>
    </submittedName>
</protein>
<evidence type="ECO:0000313" key="1">
    <source>
        <dbReference type="EMBL" id="KAI0043928.1"/>
    </source>
</evidence>
<reference evidence="1" key="1">
    <citation type="submission" date="2021-02" db="EMBL/GenBank/DDBJ databases">
        <authorList>
            <consortium name="DOE Joint Genome Institute"/>
            <person name="Ahrendt S."/>
            <person name="Looney B.P."/>
            <person name="Miyauchi S."/>
            <person name="Morin E."/>
            <person name="Drula E."/>
            <person name="Courty P.E."/>
            <person name="Chicoki N."/>
            <person name="Fauchery L."/>
            <person name="Kohler A."/>
            <person name="Kuo A."/>
            <person name="Labutti K."/>
            <person name="Pangilinan J."/>
            <person name="Lipzen A."/>
            <person name="Riley R."/>
            <person name="Andreopoulos W."/>
            <person name="He G."/>
            <person name="Johnson J."/>
            <person name="Barry K.W."/>
            <person name="Grigoriev I.V."/>
            <person name="Nagy L."/>
            <person name="Hibbett D."/>
            <person name="Henrissat B."/>
            <person name="Matheny P.B."/>
            <person name="Labbe J."/>
            <person name="Martin F."/>
        </authorList>
    </citation>
    <scope>NUCLEOTIDE SEQUENCE</scope>
    <source>
        <strain evidence="1">FP105234-sp</strain>
    </source>
</reference>
<dbReference type="Proteomes" id="UP000814033">
    <property type="component" value="Unassembled WGS sequence"/>
</dbReference>
<evidence type="ECO:0000313" key="2">
    <source>
        <dbReference type="Proteomes" id="UP000814033"/>
    </source>
</evidence>
<proteinExistence type="predicted"/>
<dbReference type="EMBL" id="MU276000">
    <property type="protein sequence ID" value="KAI0043928.1"/>
    <property type="molecule type" value="Genomic_DNA"/>
</dbReference>
<organism evidence="1 2">
    <name type="scientific">Auriscalpium vulgare</name>
    <dbReference type="NCBI Taxonomy" id="40419"/>
    <lineage>
        <taxon>Eukaryota</taxon>
        <taxon>Fungi</taxon>
        <taxon>Dikarya</taxon>
        <taxon>Basidiomycota</taxon>
        <taxon>Agaricomycotina</taxon>
        <taxon>Agaricomycetes</taxon>
        <taxon>Russulales</taxon>
        <taxon>Auriscalpiaceae</taxon>
        <taxon>Auriscalpium</taxon>
    </lineage>
</organism>
<accession>A0ACB8RK85</accession>
<keyword evidence="2" id="KW-1185">Reference proteome</keyword>